<evidence type="ECO:0000256" key="1">
    <source>
        <dbReference type="ARBA" id="ARBA00005054"/>
    </source>
</evidence>
<dbReference type="GO" id="GO:0004644">
    <property type="term" value="F:phosphoribosylglycinamide formyltransferase activity"/>
    <property type="evidence" value="ECO:0007669"/>
    <property type="project" value="UniProtKB-EC"/>
</dbReference>
<proteinExistence type="inferred from homology"/>
<dbReference type="GeneID" id="62194020"/>
<keyword evidence="5" id="KW-0658">Purine biosynthesis</keyword>
<evidence type="ECO:0000256" key="9">
    <source>
        <dbReference type="ARBA" id="ARBA00047664"/>
    </source>
</evidence>
<reference evidence="11" key="1">
    <citation type="submission" date="2020-10" db="EMBL/GenBank/DDBJ databases">
        <authorList>
            <person name="Roach M.J.R."/>
        </authorList>
    </citation>
    <scope>NUCLEOTIDE SEQUENCE</scope>
    <source>
        <strain evidence="11">CBS 1945</strain>
    </source>
</reference>
<comment type="catalytic activity">
    <reaction evidence="9">
        <text>N(1)-(5-phospho-beta-D-ribosyl)glycinamide + (6R)-10-formyltetrahydrofolate = N(2)-formyl-N(1)-(5-phospho-beta-D-ribosyl)glycinamide + (6S)-5,6,7,8-tetrahydrofolate + H(+)</text>
        <dbReference type="Rhea" id="RHEA:15053"/>
        <dbReference type="ChEBI" id="CHEBI:15378"/>
        <dbReference type="ChEBI" id="CHEBI:57453"/>
        <dbReference type="ChEBI" id="CHEBI:143788"/>
        <dbReference type="ChEBI" id="CHEBI:147286"/>
        <dbReference type="ChEBI" id="CHEBI:195366"/>
        <dbReference type="EC" id="2.1.2.2"/>
    </reaction>
</comment>
<evidence type="ECO:0000313" key="11">
    <source>
        <dbReference type="EMBL" id="QPG73309.1"/>
    </source>
</evidence>
<evidence type="ECO:0000256" key="5">
    <source>
        <dbReference type="ARBA" id="ARBA00022755"/>
    </source>
</evidence>
<dbReference type="NCBIfam" id="TIGR00639">
    <property type="entry name" value="PurN"/>
    <property type="match status" value="1"/>
</dbReference>
<dbReference type="PANTHER" id="PTHR43369:SF2">
    <property type="entry name" value="PHOSPHORIBOSYLGLYCINAMIDE FORMYLTRANSFERASE"/>
    <property type="match status" value="1"/>
</dbReference>
<evidence type="ECO:0000259" key="10">
    <source>
        <dbReference type="Pfam" id="PF00551"/>
    </source>
</evidence>
<evidence type="ECO:0000256" key="8">
    <source>
        <dbReference type="ARBA" id="ARBA00041682"/>
    </source>
</evidence>
<dbReference type="GO" id="GO:0006189">
    <property type="term" value="P:'de novo' IMP biosynthetic process"/>
    <property type="evidence" value="ECO:0007669"/>
    <property type="project" value="InterPro"/>
</dbReference>
<comment type="similarity">
    <text evidence="6">Belongs to the GART family.</text>
</comment>
<dbReference type="FunFam" id="3.40.50.170:FF:000009">
    <property type="entry name" value="Phosphoribosylglycinamide formyltransferase (Eurofung)"/>
    <property type="match status" value="1"/>
</dbReference>
<evidence type="ECO:0000256" key="3">
    <source>
        <dbReference type="ARBA" id="ARBA00022076"/>
    </source>
</evidence>
<dbReference type="PANTHER" id="PTHR43369">
    <property type="entry name" value="PHOSPHORIBOSYLGLYCINAMIDE FORMYLTRANSFERASE"/>
    <property type="match status" value="1"/>
</dbReference>
<dbReference type="OrthoDB" id="5575075at2759"/>
<keyword evidence="4" id="KW-0808">Transferase</keyword>
<evidence type="ECO:0000256" key="4">
    <source>
        <dbReference type="ARBA" id="ARBA00022679"/>
    </source>
</evidence>
<comment type="pathway">
    <text evidence="1">Purine metabolism; IMP biosynthesis via de novo pathway; N(2)-formyl-N(1)-(5-phospho-D-ribosyl)glycinamide from N(1)-(5-phospho-D-ribosyl)glycinamide (10-formyl THF route): step 1/1.</text>
</comment>
<gene>
    <name evidence="11" type="ORF">FOA43_000619</name>
</gene>
<evidence type="ECO:0000256" key="7">
    <source>
        <dbReference type="ARBA" id="ARBA00041324"/>
    </source>
</evidence>
<evidence type="ECO:0000256" key="6">
    <source>
        <dbReference type="ARBA" id="ARBA00038440"/>
    </source>
</evidence>
<dbReference type="AlphaFoldDB" id="A0A875S099"/>
<dbReference type="SUPFAM" id="SSF53328">
    <property type="entry name" value="Formyltransferase"/>
    <property type="match status" value="1"/>
</dbReference>
<accession>A0A875S099</accession>
<dbReference type="GO" id="GO:0005737">
    <property type="term" value="C:cytoplasm"/>
    <property type="evidence" value="ECO:0007669"/>
    <property type="project" value="TreeGrafter"/>
</dbReference>
<dbReference type="Gene3D" id="3.40.50.170">
    <property type="entry name" value="Formyl transferase, N-terminal domain"/>
    <property type="match status" value="1"/>
</dbReference>
<dbReference type="EC" id="2.1.2.2" evidence="2"/>
<evidence type="ECO:0000256" key="2">
    <source>
        <dbReference type="ARBA" id="ARBA00012254"/>
    </source>
</evidence>
<keyword evidence="12" id="KW-1185">Reference proteome</keyword>
<organism evidence="11 12">
    <name type="scientific">Eeniella nana</name>
    <name type="common">Yeast</name>
    <name type="synonym">Brettanomyces nanus</name>
    <dbReference type="NCBI Taxonomy" id="13502"/>
    <lineage>
        <taxon>Eukaryota</taxon>
        <taxon>Fungi</taxon>
        <taxon>Dikarya</taxon>
        <taxon>Ascomycota</taxon>
        <taxon>Saccharomycotina</taxon>
        <taxon>Pichiomycetes</taxon>
        <taxon>Pichiales</taxon>
        <taxon>Pichiaceae</taxon>
        <taxon>Brettanomyces</taxon>
    </lineage>
</organism>
<dbReference type="HAMAP" id="MF_01930">
    <property type="entry name" value="PurN"/>
    <property type="match status" value="1"/>
</dbReference>
<feature type="domain" description="Formyl transferase N-terminal" evidence="10">
    <location>
        <begin position="7"/>
        <end position="205"/>
    </location>
</feature>
<dbReference type="RefSeq" id="XP_038776874.1">
    <property type="nucleotide sequence ID" value="XM_038920946.1"/>
</dbReference>
<name>A0A875S099_EENNA</name>
<dbReference type="InterPro" id="IPR004607">
    <property type="entry name" value="GART"/>
</dbReference>
<dbReference type="Proteomes" id="UP000662931">
    <property type="component" value="Chromosome 1"/>
</dbReference>
<dbReference type="InterPro" id="IPR002376">
    <property type="entry name" value="Formyl_transf_N"/>
</dbReference>
<dbReference type="EMBL" id="CP064812">
    <property type="protein sequence ID" value="QPG73309.1"/>
    <property type="molecule type" value="Genomic_DNA"/>
</dbReference>
<dbReference type="CDD" id="cd08645">
    <property type="entry name" value="FMT_core_GART"/>
    <property type="match status" value="1"/>
</dbReference>
<dbReference type="InterPro" id="IPR036477">
    <property type="entry name" value="Formyl_transf_N_sf"/>
</dbReference>
<dbReference type="KEGG" id="bnn:FOA43_000619"/>
<protein>
    <recommendedName>
        <fullName evidence="3">Phosphoribosylglycinamide formyltransferase</fullName>
        <ecNumber evidence="2">2.1.2.2</ecNumber>
    </recommendedName>
    <alternativeName>
        <fullName evidence="8">5'-phosphoribosylglycinamide transformylase</fullName>
    </alternativeName>
    <alternativeName>
        <fullName evidence="7">GAR transformylase</fullName>
    </alternativeName>
</protein>
<dbReference type="Pfam" id="PF00551">
    <property type="entry name" value="Formyl_trans_N"/>
    <property type="match status" value="1"/>
</dbReference>
<evidence type="ECO:0000313" key="12">
    <source>
        <dbReference type="Proteomes" id="UP000662931"/>
    </source>
</evidence>
<sequence>MSSKPSIIVLISGSGTNLQALIDNCESGRIQGHITHVISSSAKAYGLERAAKAHIPTTVHRLKEYYQNISKEDKEGRACARGRFNKDLGDLILSRLGKPSLIVCAGWMLILSNEFLKPMSEADVPIINLHPALPGAFEGTHAIERSWEAGQQGKVTKGGCMIHYVIQEVDKGEPLIVKEIPVIKGETVDDYETRIHSKEHAAIVEGTVKVLNGLKQ</sequence>